<keyword evidence="4 7" id="KW-0413">Isomerase</keyword>
<dbReference type="InterPro" id="IPR013341">
    <property type="entry name" value="Mandelate_racemase_N_dom"/>
</dbReference>
<feature type="domain" description="Mandelate racemase/muconate lactonizing enzyme C-terminal" evidence="8">
    <location>
        <begin position="136"/>
        <end position="227"/>
    </location>
</feature>
<evidence type="ECO:0000256" key="5">
    <source>
        <dbReference type="PIRSR" id="PIRSR634603-1"/>
    </source>
</evidence>
<dbReference type="CDD" id="cd03319">
    <property type="entry name" value="L-Ala-DL-Glu_epimerase"/>
    <property type="match status" value="1"/>
</dbReference>
<keyword evidence="3 6" id="KW-0460">Magnesium</keyword>
<feature type="binding site" evidence="6">
    <location>
        <position position="205"/>
    </location>
    <ligand>
        <name>Mg(2+)</name>
        <dbReference type="ChEBI" id="CHEBI:18420"/>
    </ligand>
</feature>
<dbReference type="GO" id="GO:0016855">
    <property type="term" value="F:racemase and epimerase activity, acting on amino acids and derivatives"/>
    <property type="evidence" value="ECO:0007669"/>
    <property type="project" value="UniProtKB-UniRule"/>
</dbReference>
<dbReference type="SFLD" id="SFLDS00001">
    <property type="entry name" value="Enolase"/>
    <property type="match status" value="1"/>
</dbReference>
<protein>
    <recommendedName>
        <fullName evidence="7">Dipeptide epimerase</fullName>
        <ecNumber evidence="7">5.1.1.-</ecNumber>
    </recommendedName>
</protein>
<dbReference type="InterPro" id="IPR034593">
    <property type="entry name" value="DgoD-like"/>
</dbReference>
<dbReference type="InterPro" id="IPR029017">
    <property type="entry name" value="Enolase-like_N"/>
</dbReference>
<evidence type="ECO:0000259" key="8">
    <source>
        <dbReference type="SMART" id="SM00922"/>
    </source>
</evidence>
<name>A0A5C6AUX4_9BACT</name>
<keyword evidence="10" id="KW-1185">Reference proteome</keyword>
<evidence type="ECO:0000313" key="9">
    <source>
        <dbReference type="EMBL" id="TWU03398.1"/>
    </source>
</evidence>
<feature type="binding site" evidence="6">
    <location>
        <position position="179"/>
    </location>
    <ligand>
        <name>Mg(2+)</name>
        <dbReference type="ChEBI" id="CHEBI:18420"/>
    </ligand>
</feature>
<accession>A0A5C6AUX4</accession>
<evidence type="ECO:0000256" key="2">
    <source>
        <dbReference type="ARBA" id="ARBA00022723"/>
    </source>
</evidence>
<comment type="caution">
    <text evidence="9">The sequence shown here is derived from an EMBL/GenBank/DDBJ whole genome shotgun (WGS) entry which is preliminary data.</text>
</comment>
<proteinExistence type="inferred from homology"/>
<dbReference type="GO" id="GO:0046872">
    <property type="term" value="F:metal ion binding"/>
    <property type="evidence" value="ECO:0007669"/>
    <property type="project" value="UniProtKB-KW"/>
</dbReference>
<dbReference type="SFLD" id="SFLDG00180">
    <property type="entry name" value="muconate_cycloisomerase"/>
    <property type="match status" value="1"/>
</dbReference>
<dbReference type="Proteomes" id="UP000316213">
    <property type="component" value="Unassembled WGS sequence"/>
</dbReference>
<comment type="cofactor">
    <cofactor evidence="6 7">
        <name>Mg(2+)</name>
        <dbReference type="ChEBI" id="CHEBI:18420"/>
    </cofactor>
    <text evidence="6 7">Binds 1 Mg(2+) ion per subunit.</text>
</comment>
<dbReference type="RefSeq" id="WP_146575929.1">
    <property type="nucleotide sequence ID" value="NZ_SJPM01000001.1"/>
</dbReference>
<dbReference type="Gene3D" id="3.30.390.10">
    <property type="entry name" value="Enolase-like, N-terminal domain"/>
    <property type="match status" value="1"/>
</dbReference>
<dbReference type="Gene3D" id="3.20.20.120">
    <property type="entry name" value="Enolase-like C-terminal domain"/>
    <property type="match status" value="1"/>
</dbReference>
<dbReference type="PANTHER" id="PTHR48080">
    <property type="entry name" value="D-GALACTONATE DEHYDRATASE-RELATED"/>
    <property type="match status" value="1"/>
</dbReference>
<dbReference type="Pfam" id="PF13378">
    <property type="entry name" value="MR_MLE_C"/>
    <property type="match status" value="1"/>
</dbReference>
<dbReference type="InterPro" id="IPR029065">
    <property type="entry name" value="Enolase_C-like"/>
</dbReference>
<evidence type="ECO:0000256" key="7">
    <source>
        <dbReference type="RuleBase" id="RU366006"/>
    </source>
</evidence>
<dbReference type="InterPro" id="IPR013342">
    <property type="entry name" value="Mandelate_racemase_C"/>
</dbReference>
<gene>
    <name evidence="9" type="primary">ycjG</name>
    <name evidence="9" type="ORF">Pla100_03190</name>
</gene>
<feature type="active site" description="Proton acceptor; specific for (R)-substrate epimerization" evidence="5">
    <location>
        <position position="155"/>
    </location>
</feature>
<dbReference type="EMBL" id="SJPM01000001">
    <property type="protein sequence ID" value="TWU03398.1"/>
    <property type="molecule type" value="Genomic_DNA"/>
</dbReference>
<feature type="binding site" evidence="6">
    <location>
        <position position="231"/>
    </location>
    <ligand>
        <name>Mg(2+)</name>
        <dbReference type="ChEBI" id="CHEBI:18420"/>
    </ligand>
</feature>
<feature type="active site" description="Proton acceptor; specific for (S)-substrate epimerization" evidence="5">
    <location>
        <position position="253"/>
    </location>
</feature>
<dbReference type="EC" id="5.1.1.-" evidence="7"/>
<dbReference type="SMART" id="SM00922">
    <property type="entry name" value="MR_MLE"/>
    <property type="match status" value="1"/>
</dbReference>
<dbReference type="PANTHER" id="PTHR48080:SF3">
    <property type="entry name" value="ENOLASE SUPERFAMILY MEMBER DDB_G0284701"/>
    <property type="match status" value="1"/>
</dbReference>
<evidence type="ECO:0000256" key="3">
    <source>
        <dbReference type="ARBA" id="ARBA00022842"/>
    </source>
</evidence>
<dbReference type="OrthoDB" id="9775391at2"/>
<evidence type="ECO:0000313" key="10">
    <source>
        <dbReference type="Proteomes" id="UP000316213"/>
    </source>
</evidence>
<dbReference type="InterPro" id="IPR036849">
    <property type="entry name" value="Enolase-like_C_sf"/>
</dbReference>
<evidence type="ECO:0000256" key="1">
    <source>
        <dbReference type="ARBA" id="ARBA00008031"/>
    </source>
</evidence>
<reference evidence="9 10" key="1">
    <citation type="submission" date="2019-02" db="EMBL/GenBank/DDBJ databases">
        <title>Deep-cultivation of Planctomycetes and their phenomic and genomic characterization uncovers novel biology.</title>
        <authorList>
            <person name="Wiegand S."/>
            <person name="Jogler M."/>
            <person name="Boedeker C."/>
            <person name="Pinto D."/>
            <person name="Vollmers J."/>
            <person name="Rivas-Marin E."/>
            <person name="Kohn T."/>
            <person name="Peeters S.H."/>
            <person name="Heuer A."/>
            <person name="Rast P."/>
            <person name="Oberbeckmann S."/>
            <person name="Bunk B."/>
            <person name="Jeske O."/>
            <person name="Meyerdierks A."/>
            <person name="Storesund J.E."/>
            <person name="Kallscheuer N."/>
            <person name="Luecker S."/>
            <person name="Lage O.M."/>
            <person name="Pohl T."/>
            <person name="Merkel B.J."/>
            <person name="Hornburger P."/>
            <person name="Mueller R.-W."/>
            <person name="Bruemmer F."/>
            <person name="Labrenz M."/>
            <person name="Spormann A.M."/>
            <person name="Op Den Camp H."/>
            <person name="Overmann J."/>
            <person name="Amann R."/>
            <person name="Jetten M.S.M."/>
            <person name="Mascher T."/>
            <person name="Medema M.H."/>
            <person name="Devos D.P."/>
            <person name="Kaster A.-K."/>
            <person name="Ovreas L."/>
            <person name="Rohde M."/>
            <person name="Galperin M.Y."/>
            <person name="Jogler C."/>
        </authorList>
    </citation>
    <scope>NUCLEOTIDE SEQUENCE [LARGE SCALE GENOMIC DNA]</scope>
    <source>
        <strain evidence="9 10">Pla100</strain>
    </source>
</reference>
<evidence type="ECO:0000256" key="6">
    <source>
        <dbReference type="PIRSR" id="PIRSR634603-3"/>
    </source>
</evidence>
<dbReference type="SUPFAM" id="SSF51604">
    <property type="entry name" value="Enolase C-terminal domain-like"/>
    <property type="match status" value="1"/>
</dbReference>
<dbReference type="AlphaFoldDB" id="A0A5C6AUX4"/>
<keyword evidence="2 6" id="KW-0479">Metal-binding</keyword>
<sequence>MRLCLYRVEIPLEHPFTIARGTKTVQRCLIVELEHGDLRGYGEATEHAYYNVTLDSLAASIERCCPTIETGDYHSAAELWTLLHHPLRDDMFALAAIDAAAHDLFGKLAKRPTFDMLDLEWNTVPKSSYTIGIDSVERMVEKLVERRDWPIFKIKLGTKNDVEIIRQLRQRTQAVFRVDANCGWSVHETIENSHALQELGVEFIEQPLSAQSRQDEHRQVFENSVLPIIADESCLVESDVEKCSGLFHGVNVKLSKCGGLTPGVRMLRRARELAMQTMVGCMVETSVGISAAAQLLPLLDYADLDGAELLSNDVATGVTITNGAMRLPNRFGNGVELIDSVSVGNSQLSTLVYP</sequence>
<dbReference type="InterPro" id="IPR034603">
    <property type="entry name" value="Dipeptide_epimerase"/>
</dbReference>
<organism evidence="9 10">
    <name type="scientific">Neorhodopirellula pilleata</name>
    <dbReference type="NCBI Taxonomy" id="2714738"/>
    <lineage>
        <taxon>Bacteria</taxon>
        <taxon>Pseudomonadati</taxon>
        <taxon>Planctomycetota</taxon>
        <taxon>Planctomycetia</taxon>
        <taxon>Pirellulales</taxon>
        <taxon>Pirellulaceae</taxon>
        <taxon>Neorhodopirellula</taxon>
    </lineage>
</organism>
<comment type="similarity">
    <text evidence="1 7">Belongs to the mandelate racemase/muconate lactonizing enzyme family.</text>
</comment>
<evidence type="ECO:0000256" key="4">
    <source>
        <dbReference type="ARBA" id="ARBA00023235"/>
    </source>
</evidence>
<dbReference type="SUPFAM" id="SSF54826">
    <property type="entry name" value="Enolase N-terminal domain-like"/>
    <property type="match status" value="1"/>
</dbReference>
<dbReference type="Pfam" id="PF02746">
    <property type="entry name" value="MR_MLE_N"/>
    <property type="match status" value="1"/>
</dbReference>